<dbReference type="PANTHER" id="PTHR34978">
    <property type="entry name" value="POSSIBLE SENSOR-TRANSDUCER PROTEIN BLAR"/>
    <property type="match status" value="1"/>
</dbReference>
<evidence type="ECO:0000313" key="4">
    <source>
        <dbReference type="Proteomes" id="UP001264980"/>
    </source>
</evidence>
<protein>
    <recommendedName>
        <fullName evidence="2">Peptidase M56 domain-containing protein</fullName>
    </recommendedName>
</protein>
<feature type="transmembrane region" description="Helical" evidence="1">
    <location>
        <begin position="94"/>
        <end position="112"/>
    </location>
</feature>
<sequence>MMAGIYLLEVNLCLALAILLYRIAFQGLTFFTANRLYLLFAVVFSIVAPALKLPLFSGHWEVPSNVSMRFIPKHALPEVIAGHTSQWHLPDVSYILWIIYGCVTAWHLYKLLADILSVARLIRKYPSRKLGKVRLVFVGNEMPVSSFFNYIFINQKLRDSESLHTCLAHELVHCRQAHTGDWLLIRFLSACCWFNPLMRFWRQAITINHEFIADEQAARQAGRFRYTHLLLDLSSSTQISTLHYFSYYGQIKSRITMLHQTPSGALSRLRFLVILPVAALMLFLFSCERPANEANSISEYLNKDLVGIWENMNRITINDNDGKTPRDFPERPGNVQVCLSKLELRADGHFEMQDATNNHKLTGTWQSNSAGNEVQLFCNKEKSGTSVIALQLEGDGNGAMEAWQHYAADEKLSAGRVFYEYRKL</sequence>
<feature type="transmembrane region" description="Helical" evidence="1">
    <location>
        <begin position="6"/>
        <end position="24"/>
    </location>
</feature>
<keyword evidence="1" id="KW-0472">Membrane</keyword>
<evidence type="ECO:0000259" key="2">
    <source>
        <dbReference type="Pfam" id="PF05569"/>
    </source>
</evidence>
<keyword evidence="1" id="KW-1133">Transmembrane helix</keyword>
<evidence type="ECO:0000313" key="3">
    <source>
        <dbReference type="EMBL" id="MDR6807941.1"/>
    </source>
</evidence>
<feature type="transmembrane region" description="Helical" evidence="1">
    <location>
        <begin position="36"/>
        <end position="56"/>
    </location>
</feature>
<gene>
    <name evidence="3" type="ORF">J2W84_004995</name>
</gene>
<keyword evidence="1" id="KW-0812">Transmembrane</keyword>
<dbReference type="EMBL" id="JAVDTI010000005">
    <property type="protein sequence ID" value="MDR6807941.1"/>
    <property type="molecule type" value="Genomic_DNA"/>
</dbReference>
<feature type="transmembrane region" description="Helical" evidence="1">
    <location>
        <begin position="269"/>
        <end position="286"/>
    </location>
</feature>
<dbReference type="PANTHER" id="PTHR34978:SF3">
    <property type="entry name" value="SLR0241 PROTEIN"/>
    <property type="match status" value="1"/>
</dbReference>
<comment type="caution">
    <text evidence="3">The sequence shown here is derived from an EMBL/GenBank/DDBJ whole genome shotgun (WGS) entry which is preliminary data.</text>
</comment>
<reference evidence="3 4" key="1">
    <citation type="submission" date="2023-07" db="EMBL/GenBank/DDBJ databases">
        <title>Sorghum-associated microbial communities from plants grown in Nebraska, USA.</title>
        <authorList>
            <person name="Schachtman D."/>
        </authorList>
    </citation>
    <scope>NUCLEOTIDE SEQUENCE [LARGE SCALE GENOMIC DNA]</scope>
    <source>
        <strain evidence="3 4">BE57</strain>
    </source>
</reference>
<evidence type="ECO:0000256" key="1">
    <source>
        <dbReference type="SAM" id="Phobius"/>
    </source>
</evidence>
<proteinExistence type="predicted"/>
<feature type="domain" description="Peptidase M56" evidence="2">
    <location>
        <begin position="156"/>
        <end position="258"/>
    </location>
</feature>
<dbReference type="Pfam" id="PF05569">
    <property type="entry name" value="Peptidase_M56"/>
    <property type="match status" value="1"/>
</dbReference>
<dbReference type="InterPro" id="IPR008756">
    <property type="entry name" value="Peptidase_M56"/>
</dbReference>
<keyword evidence="4" id="KW-1185">Reference proteome</keyword>
<dbReference type="Proteomes" id="UP001264980">
    <property type="component" value="Unassembled WGS sequence"/>
</dbReference>
<name>A0ABU1R3F4_9BACT</name>
<accession>A0ABU1R3F4</accession>
<dbReference type="RefSeq" id="WP_309988843.1">
    <property type="nucleotide sequence ID" value="NZ_JAVDTI010000005.1"/>
</dbReference>
<dbReference type="InterPro" id="IPR052173">
    <property type="entry name" value="Beta-lactam_resp_regulator"/>
</dbReference>
<organism evidence="3 4">
    <name type="scientific">Dyadobacter fermentans</name>
    <dbReference type="NCBI Taxonomy" id="94254"/>
    <lineage>
        <taxon>Bacteria</taxon>
        <taxon>Pseudomonadati</taxon>
        <taxon>Bacteroidota</taxon>
        <taxon>Cytophagia</taxon>
        <taxon>Cytophagales</taxon>
        <taxon>Spirosomataceae</taxon>
        <taxon>Dyadobacter</taxon>
    </lineage>
</organism>